<protein>
    <recommendedName>
        <fullName evidence="4">Tetratricopeptide repeat protein</fullName>
    </recommendedName>
</protein>
<dbReference type="EMBL" id="BORR01000005">
    <property type="protein sequence ID" value="GIO36794.1"/>
    <property type="molecule type" value="Genomic_DNA"/>
</dbReference>
<dbReference type="RefSeq" id="WP_212939121.1">
    <property type="nucleotide sequence ID" value="NZ_BORR01000005.1"/>
</dbReference>
<evidence type="ECO:0000313" key="3">
    <source>
        <dbReference type="Proteomes" id="UP000681162"/>
    </source>
</evidence>
<dbReference type="PANTHER" id="PTHR12558:SF13">
    <property type="entry name" value="CELL DIVISION CYCLE PROTEIN 27 HOMOLOG"/>
    <property type="match status" value="1"/>
</dbReference>
<evidence type="ECO:0000313" key="2">
    <source>
        <dbReference type="EMBL" id="GIO36794.1"/>
    </source>
</evidence>
<evidence type="ECO:0008006" key="4">
    <source>
        <dbReference type="Google" id="ProtNLM"/>
    </source>
</evidence>
<keyword evidence="3" id="KW-1185">Reference proteome</keyword>
<keyword evidence="1" id="KW-0802">TPR repeat</keyword>
<feature type="repeat" description="TPR" evidence="1">
    <location>
        <begin position="3"/>
        <end position="36"/>
    </location>
</feature>
<name>A0A919XRT6_9BACL</name>
<comment type="caution">
    <text evidence="2">The sequence shown here is derived from an EMBL/GenBank/DDBJ whole genome shotgun (WGS) entry which is preliminary data.</text>
</comment>
<dbReference type="PANTHER" id="PTHR12558">
    <property type="entry name" value="CELL DIVISION CYCLE 16,23,27"/>
    <property type="match status" value="1"/>
</dbReference>
<evidence type="ECO:0000256" key="1">
    <source>
        <dbReference type="PROSITE-ProRule" id="PRU00339"/>
    </source>
</evidence>
<organism evidence="2 3">
    <name type="scientific">Paenibacillus antibioticophila</name>
    <dbReference type="NCBI Taxonomy" id="1274374"/>
    <lineage>
        <taxon>Bacteria</taxon>
        <taxon>Bacillati</taxon>
        <taxon>Bacillota</taxon>
        <taxon>Bacilli</taxon>
        <taxon>Bacillales</taxon>
        <taxon>Paenibacillaceae</taxon>
        <taxon>Paenibacillus</taxon>
    </lineage>
</organism>
<gene>
    <name evidence="2" type="ORF">J41TS12_16550</name>
</gene>
<dbReference type="PROSITE" id="PS50005">
    <property type="entry name" value="TPR"/>
    <property type="match status" value="1"/>
</dbReference>
<sequence>MKAEDYLKKAYRSIYNNDFEQAIAWFDQALAIEPDNADIHYRCSITCARSNRLDKAIAHARLAFALMPAQEEYKLHFDRIQAKELTQLAKKRLDSSSGSSSQGSNSSSAVRLLKRAVQLDPLSVDSQVWLAIAYAETGQYVNALKALRDASSLPQDEAVATQLRELEQRIRKTMKT</sequence>
<dbReference type="SUPFAM" id="SSF48452">
    <property type="entry name" value="TPR-like"/>
    <property type="match status" value="1"/>
</dbReference>
<dbReference type="InterPro" id="IPR019734">
    <property type="entry name" value="TPR_rpt"/>
</dbReference>
<proteinExistence type="predicted"/>
<dbReference type="InterPro" id="IPR011990">
    <property type="entry name" value="TPR-like_helical_dom_sf"/>
</dbReference>
<accession>A0A919XRT6</accession>
<dbReference type="Pfam" id="PF14559">
    <property type="entry name" value="TPR_19"/>
    <property type="match status" value="2"/>
</dbReference>
<reference evidence="2 3" key="1">
    <citation type="submission" date="2021-03" db="EMBL/GenBank/DDBJ databases">
        <title>Antimicrobial resistance genes in bacteria isolated from Japanese honey, and their potential for conferring macrolide and lincosamide resistance in the American foulbrood pathogen Paenibacillus larvae.</title>
        <authorList>
            <person name="Okamoto M."/>
            <person name="Kumagai M."/>
            <person name="Kanamori H."/>
            <person name="Takamatsu D."/>
        </authorList>
    </citation>
    <scope>NUCLEOTIDE SEQUENCE [LARGE SCALE GENOMIC DNA]</scope>
    <source>
        <strain evidence="2 3">J41TS12</strain>
    </source>
</reference>
<dbReference type="AlphaFoldDB" id="A0A919XRT6"/>
<dbReference type="Gene3D" id="1.25.40.10">
    <property type="entry name" value="Tetratricopeptide repeat domain"/>
    <property type="match status" value="2"/>
</dbReference>
<dbReference type="SMART" id="SM00028">
    <property type="entry name" value="TPR"/>
    <property type="match status" value="3"/>
</dbReference>
<dbReference type="Proteomes" id="UP000681162">
    <property type="component" value="Unassembled WGS sequence"/>
</dbReference>